<dbReference type="RefSeq" id="WP_152193289.1">
    <property type="nucleotide sequence ID" value="NZ_VUKD01000001.1"/>
</dbReference>
<comment type="caution">
    <text evidence="2">The sequence shown here is derived from an EMBL/GenBank/DDBJ whole genome shotgun (WGS) entry which is preliminary data.</text>
</comment>
<protein>
    <submittedName>
        <fullName evidence="2">Uncharacterized protein</fullName>
    </submittedName>
</protein>
<name>A0A6N7EBX6_9MICO</name>
<evidence type="ECO:0000313" key="3">
    <source>
        <dbReference type="Proteomes" id="UP000437709"/>
    </source>
</evidence>
<reference evidence="2 3" key="1">
    <citation type="submission" date="2019-10" db="EMBL/GenBank/DDBJ databases">
        <title>Georgenia wutianyii sp. nov. and Georgenia yuyongxinii sp. nov. isolated from plateau pika (Ochotona curzoniae) in the Qinghai-Tibet plateau of China.</title>
        <authorList>
            <person name="Tian Z."/>
        </authorList>
    </citation>
    <scope>NUCLEOTIDE SEQUENCE [LARGE SCALE GENOMIC DNA]</scope>
    <source>
        <strain evidence="2 3">JCM 19765</strain>
    </source>
</reference>
<dbReference type="OrthoDB" id="9814088at2"/>
<keyword evidence="3" id="KW-1185">Reference proteome</keyword>
<evidence type="ECO:0000313" key="2">
    <source>
        <dbReference type="EMBL" id="MPV35922.1"/>
    </source>
</evidence>
<dbReference type="AlphaFoldDB" id="A0A6N7EBX6"/>
<dbReference type="EMBL" id="WHPC01000005">
    <property type="protein sequence ID" value="MPV35922.1"/>
    <property type="molecule type" value="Genomic_DNA"/>
</dbReference>
<gene>
    <name evidence="2" type="ORF">GB881_02450</name>
</gene>
<proteinExistence type="predicted"/>
<organism evidence="2 3">
    <name type="scientific">Georgenia subflava</name>
    <dbReference type="NCBI Taxonomy" id="1622177"/>
    <lineage>
        <taxon>Bacteria</taxon>
        <taxon>Bacillati</taxon>
        <taxon>Actinomycetota</taxon>
        <taxon>Actinomycetes</taxon>
        <taxon>Micrococcales</taxon>
        <taxon>Bogoriellaceae</taxon>
        <taxon>Georgenia</taxon>
    </lineage>
</organism>
<sequence>MILDAPRAMRITADLLAYADHNSDPATKTHQLIGAQIWHAFRALGYREGLVLGAGDGTAPLLEIPDVANARSASLVADLGASHRLRRPVTDLPAWAGTENFDIVITTLPGYDVRLTYGPNIIRRRADQLTAALVALQLTREGGLAALFASHDLMDNPVPYERRQIAELADLIGAVRLPAGTHRRATGTDEVADLLLFRRRPPGEPPRGPEFEHAPEVYLDGETVTINTYFDTNIDQVLGALQYDPTGVPPMNLTVTGRPNQFAPALADRMDHLINTGRRHGLTLTTRVRGTGLAVSIDDLRGHQPTIRRLRRHDAAGAEGLGRNRSPRDLAGPSIEQP</sequence>
<feature type="region of interest" description="Disordered" evidence="1">
    <location>
        <begin position="311"/>
        <end position="338"/>
    </location>
</feature>
<evidence type="ECO:0000256" key="1">
    <source>
        <dbReference type="SAM" id="MobiDB-lite"/>
    </source>
</evidence>
<dbReference type="Proteomes" id="UP000437709">
    <property type="component" value="Unassembled WGS sequence"/>
</dbReference>
<accession>A0A6N7EBX6</accession>